<dbReference type="RefSeq" id="WP_166697843.1">
    <property type="nucleotide sequence ID" value="NZ_JAAQTL010000001.1"/>
</dbReference>
<dbReference type="EMBL" id="JAAQTL010000001">
    <property type="protein sequence ID" value="NID14113.1"/>
    <property type="molecule type" value="Genomic_DNA"/>
</dbReference>
<sequence length="279" mass="31899">MTGQERWLIEELIARYENEPTLRDVFVEGVFDCEVFNRVYEGQAKCPVFYSIDSVNVSREVLAKYGLTLGNRQRVIALAKELEELQEGAAVRFMADRDLDHWFAGLEEVVRLKWTMFTCVEAHFLTPEALREIVRVAAAADVTDVVRFARSIECVLRDLYSLRLVDRQLTLNMSWVALRRYLSRRKDEVIFDAERYIDALLNSNQLFRRKAEVIASWAAWKGADAPDSRQVMQGHDLTELLAWAVSAFGGVKTFASTEAIERLFVVLAKGVPTLAEELV</sequence>
<evidence type="ECO:0008006" key="3">
    <source>
        <dbReference type="Google" id="ProtNLM"/>
    </source>
</evidence>
<keyword evidence="2" id="KW-1185">Reference proteome</keyword>
<reference evidence="1 2" key="1">
    <citation type="journal article" date="2006" name="Int. J. Syst. Evol. Microbiol.">
        <title>Dyella yeojuensis sp. nov., isolated from greenhouse soil in Korea.</title>
        <authorList>
            <person name="Kim B.Y."/>
            <person name="Weon H.Y."/>
            <person name="Lee K.H."/>
            <person name="Seok S.J."/>
            <person name="Kwon S.W."/>
            <person name="Go S.J."/>
            <person name="Stackebrandt E."/>
        </authorList>
    </citation>
    <scope>NUCLEOTIDE SEQUENCE [LARGE SCALE GENOMIC DNA]</scope>
    <source>
        <strain evidence="1 2">DSM 17673</strain>
    </source>
</reference>
<name>A0A7X5QRK7_9GAMM</name>
<proteinExistence type="predicted"/>
<accession>A0A7X5QRK7</accession>
<gene>
    <name evidence="1" type="ORF">HBF32_01355</name>
</gene>
<dbReference type="AlphaFoldDB" id="A0A7X5QRK7"/>
<dbReference type="Proteomes" id="UP000518878">
    <property type="component" value="Unassembled WGS sequence"/>
</dbReference>
<organism evidence="1 2">
    <name type="scientific">Luteibacter yeojuensis</name>
    <dbReference type="NCBI Taxonomy" id="345309"/>
    <lineage>
        <taxon>Bacteria</taxon>
        <taxon>Pseudomonadati</taxon>
        <taxon>Pseudomonadota</taxon>
        <taxon>Gammaproteobacteria</taxon>
        <taxon>Lysobacterales</taxon>
        <taxon>Rhodanobacteraceae</taxon>
        <taxon>Luteibacter</taxon>
    </lineage>
</organism>
<evidence type="ECO:0000313" key="1">
    <source>
        <dbReference type="EMBL" id="NID14113.1"/>
    </source>
</evidence>
<evidence type="ECO:0000313" key="2">
    <source>
        <dbReference type="Proteomes" id="UP000518878"/>
    </source>
</evidence>
<comment type="caution">
    <text evidence="1">The sequence shown here is derived from an EMBL/GenBank/DDBJ whole genome shotgun (WGS) entry which is preliminary data.</text>
</comment>
<protein>
    <recommendedName>
        <fullName evidence="3">DUF4435 domain-containing protein</fullName>
    </recommendedName>
</protein>